<dbReference type="AlphaFoldDB" id="A0A846N3V5"/>
<dbReference type="PANTHER" id="PTHR30563:SF0">
    <property type="entry name" value="DNA RECOMBINATION PROTEIN RMUC"/>
    <property type="match status" value="1"/>
</dbReference>
<keyword evidence="5" id="KW-0233">DNA recombination</keyword>
<protein>
    <recommendedName>
        <fullName evidence="3">DNA recombination protein RmuC homolog</fullName>
    </recommendedName>
</protein>
<accession>A0A846N3V5</accession>
<sequence length="507" mass="56249">MADLITLGFAFIAAGAGVTAVWSVGNTEKRIASALRKEAYRWRLDSESRAAVLSHNCKEVGNFVQAVVERNMEAAVEAIRTPVLNSCTGISDELKSFGDDNLGHRDLLRSAVEKRLDTAEQRISSSTRDLRDSLSNSLEQTSSLLVSNIKVLSDHQKERLDRLLSALEILSQHHLQSQDALRVSVETRLDAIRAESSQKLEEMRRNVDERLEIGLEKRIGESFRTVTEQLERVHSGLGDMQALASGVGDLKRLFSHVKSRGGLGEVQLGMLLEQFLSPAQYCANAIIREGADRGVEYAIRLPGRDTSAEVLLPIDAKFPQDIYMRLVEASERGDVDAISQATAALEASVISCAKFIHDQYICPPLTTEYAILFLPTEGIFAEVLRRPGLLEQIQKEWHVTIAGPTTLTSLLSAFQMGFQSHALQRRSSEVWKLLAAVRTEFSRHGDTVDKLKKQLNSASNVIDQLGFRTNVMSRRLHEVEMLPQSEIPGLFGLGINGEMPHEEPLTN</sequence>
<dbReference type="Proteomes" id="UP000570514">
    <property type="component" value="Unassembled WGS sequence"/>
</dbReference>
<comment type="caution">
    <text evidence="6">The sequence shown here is derived from an EMBL/GenBank/DDBJ whole genome shotgun (WGS) entry which is preliminary data.</text>
</comment>
<organism evidence="6 7">
    <name type="scientific">Rhizomicrobium palustre</name>
    <dbReference type="NCBI Taxonomy" id="189966"/>
    <lineage>
        <taxon>Bacteria</taxon>
        <taxon>Pseudomonadati</taxon>
        <taxon>Pseudomonadota</taxon>
        <taxon>Alphaproteobacteria</taxon>
        <taxon>Micropepsales</taxon>
        <taxon>Micropepsaceae</taxon>
        <taxon>Rhizomicrobium</taxon>
    </lineage>
</organism>
<gene>
    <name evidence="6" type="ORF">FHS83_003068</name>
</gene>
<dbReference type="EMBL" id="JAASRM010000001">
    <property type="protein sequence ID" value="NIK89750.1"/>
    <property type="molecule type" value="Genomic_DNA"/>
</dbReference>
<evidence type="ECO:0000256" key="1">
    <source>
        <dbReference type="ARBA" id="ARBA00003416"/>
    </source>
</evidence>
<dbReference type="InterPro" id="IPR003798">
    <property type="entry name" value="DNA_recombination_RmuC"/>
</dbReference>
<evidence type="ECO:0000256" key="4">
    <source>
        <dbReference type="ARBA" id="ARBA00023054"/>
    </source>
</evidence>
<dbReference type="RefSeq" id="WP_167083811.1">
    <property type="nucleotide sequence ID" value="NZ_BAAADC010000001.1"/>
</dbReference>
<name>A0A846N3V5_9PROT</name>
<comment type="similarity">
    <text evidence="2">Belongs to the RmuC family.</text>
</comment>
<evidence type="ECO:0000256" key="5">
    <source>
        <dbReference type="ARBA" id="ARBA00023172"/>
    </source>
</evidence>
<reference evidence="6 7" key="1">
    <citation type="submission" date="2020-03" db="EMBL/GenBank/DDBJ databases">
        <title>Genomic Encyclopedia of Type Strains, Phase IV (KMG-IV): sequencing the most valuable type-strain genomes for metagenomic binning, comparative biology and taxonomic classification.</title>
        <authorList>
            <person name="Goeker M."/>
        </authorList>
    </citation>
    <scope>NUCLEOTIDE SEQUENCE [LARGE SCALE GENOMIC DNA]</scope>
    <source>
        <strain evidence="6 7">DSM 19867</strain>
    </source>
</reference>
<keyword evidence="7" id="KW-1185">Reference proteome</keyword>
<dbReference type="GO" id="GO:0006310">
    <property type="term" value="P:DNA recombination"/>
    <property type="evidence" value="ECO:0007669"/>
    <property type="project" value="UniProtKB-KW"/>
</dbReference>
<dbReference type="Pfam" id="PF02646">
    <property type="entry name" value="RmuC"/>
    <property type="match status" value="1"/>
</dbReference>
<evidence type="ECO:0000313" key="6">
    <source>
        <dbReference type="EMBL" id="NIK89750.1"/>
    </source>
</evidence>
<proteinExistence type="inferred from homology"/>
<evidence type="ECO:0000256" key="2">
    <source>
        <dbReference type="ARBA" id="ARBA00009840"/>
    </source>
</evidence>
<dbReference type="PANTHER" id="PTHR30563">
    <property type="entry name" value="DNA RECOMBINATION PROTEIN RMUC"/>
    <property type="match status" value="1"/>
</dbReference>
<evidence type="ECO:0000313" key="7">
    <source>
        <dbReference type="Proteomes" id="UP000570514"/>
    </source>
</evidence>
<keyword evidence="4" id="KW-0175">Coiled coil</keyword>
<comment type="function">
    <text evidence="1">Involved in DNA recombination.</text>
</comment>
<evidence type="ECO:0000256" key="3">
    <source>
        <dbReference type="ARBA" id="ARBA00021840"/>
    </source>
</evidence>